<dbReference type="InParanoid" id="I3EE81"/>
<feature type="region of interest" description="Disordered" evidence="1">
    <location>
        <begin position="130"/>
        <end position="175"/>
    </location>
</feature>
<sequence>MVSLIKPDKIPMTHKLSYLILLVPTVISLCIIVLQYNKLIELESIIKDRLTVIETIRMSNNTEVNENTSNTNEIEENSNKKDTSVPHTDTEQDIPIQEPIIKHISTPSSEEIVNNPLCNNIVIETPDHTTSLPPPPPPMPMGGILPSKLSTNLSDNTSKSSNTEDTSKTSTVKSDLMGELEGRLVGVRHKIDKALS</sequence>
<reference evidence="3" key="1">
    <citation type="submission" date="2011-01" db="EMBL/GenBank/DDBJ databases">
        <title>The Genome Sequence of Nematocida parisii strain ERTm3.</title>
        <authorList>
            <consortium name="The Broad Institute Genome Sequencing Platform"/>
            <consortium name="The Broad Institute Genome Sequencing Center for Infectious Disease"/>
            <person name="Cuomo C."/>
            <person name="Troemel E."/>
            <person name="Young S.K."/>
            <person name="Zeng Q."/>
            <person name="Gargeya S."/>
            <person name="Fitzgerald M."/>
            <person name="Haas B."/>
            <person name="Abouelleil A."/>
            <person name="Alvarado L."/>
            <person name="Arachchi H.M."/>
            <person name="Berlin A."/>
            <person name="Chapman S.B."/>
            <person name="Gearin G."/>
            <person name="Goldberg J."/>
            <person name="Griggs A."/>
            <person name="Gujja S."/>
            <person name="Hansen M."/>
            <person name="Heiman D."/>
            <person name="Howarth C."/>
            <person name="Larimer J."/>
            <person name="Lui A."/>
            <person name="MacDonald P.J.P."/>
            <person name="McCowen C."/>
            <person name="Montmayeur A."/>
            <person name="Murphy C."/>
            <person name="Neiman D."/>
            <person name="Pearson M."/>
            <person name="Priest M."/>
            <person name="Roberts A."/>
            <person name="Saif S."/>
            <person name="Shea T."/>
            <person name="Sisk P."/>
            <person name="Stolte C."/>
            <person name="Sykes S."/>
            <person name="Wortman J."/>
            <person name="Nusbaum C."/>
            <person name="Birren B."/>
        </authorList>
    </citation>
    <scope>NUCLEOTIDE SEQUENCE</scope>
    <source>
        <strain evidence="3">ERTm3</strain>
    </source>
</reference>
<dbReference type="OrthoDB" id="10413793at2759"/>
<feature type="compositionally biased region" description="Basic and acidic residues" evidence="1">
    <location>
        <begin position="77"/>
        <end position="90"/>
    </location>
</feature>
<dbReference type="VEuPathDB" id="MicrosporidiaDB:NEQG_02409"/>
<organism evidence="3 4">
    <name type="scientific">Nematocida parisii (strain ERTm3)</name>
    <name type="common">Nematode killer fungus</name>
    <dbReference type="NCBI Taxonomy" id="935791"/>
    <lineage>
        <taxon>Eukaryota</taxon>
        <taxon>Fungi</taxon>
        <taxon>Fungi incertae sedis</taxon>
        <taxon>Microsporidia</taxon>
        <taxon>Nematocida</taxon>
    </lineage>
</organism>
<dbReference type="AlphaFoldDB" id="I3EE81"/>
<name>I3EE81_NEMP3</name>
<feature type="transmembrane region" description="Helical" evidence="2">
    <location>
        <begin position="16"/>
        <end position="36"/>
    </location>
</feature>
<keyword evidence="2" id="KW-0472">Membrane</keyword>
<accession>I3EE81</accession>
<protein>
    <submittedName>
        <fullName evidence="3">Uncharacterized protein</fullName>
    </submittedName>
</protein>
<keyword evidence="4" id="KW-1185">Reference proteome</keyword>
<keyword evidence="2" id="KW-1133">Transmembrane helix</keyword>
<dbReference type="HOGENOM" id="CLU_1390579_0_0_1"/>
<feature type="compositionally biased region" description="Polar residues" evidence="1">
    <location>
        <begin position="148"/>
        <end position="173"/>
    </location>
</feature>
<dbReference type="Proteomes" id="UP000002872">
    <property type="component" value="Unassembled WGS sequence"/>
</dbReference>
<evidence type="ECO:0000256" key="1">
    <source>
        <dbReference type="SAM" id="MobiDB-lite"/>
    </source>
</evidence>
<evidence type="ECO:0000313" key="4">
    <source>
        <dbReference type="Proteomes" id="UP000002872"/>
    </source>
</evidence>
<feature type="region of interest" description="Disordered" evidence="1">
    <location>
        <begin position="64"/>
        <end position="92"/>
    </location>
</feature>
<keyword evidence="2" id="KW-0812">Transmembrane</keyword>
<dbReference type="EMBL" id="GL870882">
    <property type="protein sequence ID" value="EIJ87528.1"/>
    <property type="molecule type" value="Genomic_DNA"/>
</dbReference>
<evidence type="ECO:0000256" key="2">
    <source>
        <dbReference type="SAM" id="Phobius"/>
    </source>
</evidence>
<proteinExistence type="predicted"/>
<evidence type="ECO:0000313" key="3">
    <source>
        <dbReference type="EMBL" id="EIJ87528.1"/>
    </source>
</evidence>
<gene>
    <name evidence="3" type="ORF">NEQG_02409</name>
</gene>